<evidence type="ECO:0000256" key="1">
    <source>
        <dbReference type="ARBA" id="ARBA00004569"/>
    </source>
</evidence>
<dbReference type="PANTHER" id="PTHR16719">
    <property type="entry name" value="CYTOCHROME C OXIDASE COPPER CHAPERONE"/>
    <property type="match status" value="1"/>
</dbReference>
<evidence type="ECO:0000256" key="4">
    <source>
        <dbReference type="ARBA" id="ARBA00023008"/>
    </source>
</evidence>
<organism evidence="9 10">
    <name type="scientific">Acrasis kona</name>
    <dbReference type="NCBI Taxonomy" id="1008807"/>
    <lineage>
        <taxon>Eukaryota</taxon>
        <taxon>Discoba</taxon>
        <taxon>Heterolobosea</taxon>
        <taxon>Tetramitia</taxon>
        <taxon>Eutetramitia</taxon>
        <taxon>Acrasidae</taxon>
        <taxon>Acrasis</taxon>
    </lineage>
</organism>
<dbReference type="InterPro" id="IPR007745">
    <property type="entry name" value="Cyt_c_oxidase_Cu-chaperone"/>
</dbReference>
<feature type="binding site" evidence="8">
    <location>
        <position position="66"/>
    </location>
    <ligand>
        <name>Cu cation</name>
        <dbReference type="ChEBI" id="CHEBI:23378"/>
    </ligand>
</feature>
<keyword evidence="6" id="KW-1015">Disulfide bond</keyword>
<comment type="similarity">
    <text evidence="2">Belongs to the COX17 family.</text>
</comment>
<comment type="subcellular location">
    <subcellularLocation>
        <location evidence="1">Mitochondrion intermembrane space</location>
    </subcellularLocation>
</comment>
<dbReference type="AlphaFoldDB" id="A0AAW2Z497"/>
<dbReference type="SUPFAM" id="SSF47072">
    <property type="entry name" value="Cysteine alpha-hairpin motif"/>
    <property type="match status" value="1"/>
</dbReference>
<dbReference type="EMBL" id="JAOPGA020001001">
    <property type="protein sequence ID" value="KAL0483931.1"/>
    <property type="molecule type" value="Genomic_DNA"/>
</dbReference>
<keyword evidence="3 8" id="KW-0479">Metal-binding</keyword>
<evidence type="ECO:0000256" key="6">
    <source>
        <dbReference type="ARBA" id="ARBA00023157"/>
    </source>
</evidence>
<keyword evidence="7" id="KW-0143">Chaperone</keyword>
<dbReference type="Gene3D" id="1.10.287.1130">
    <property type="entry name" value="CytochromE C oxidase copper chaperone"/>
    <property type="match status" value="1"/>
</dbReference>
<keyword evidence="10" id="KW-1185">Reference proteome</keyword>
<evidence type="ECO:0000256" key="7">
    <source>
        <dbReference type="ARBA" id="ARBA00023186"/>
    </source>
</evidence>
<dbReference type="Pfam" id="PF05051">
    <property type="entry name" value="COX17"/>
    <property type="match status" value="1"/>
</dbReference>
<evidence type="ECO:0000256" key="2">
    <source>
        <dbReference type="ARBA" id="ARBA00009241"/>
    </source>
</evidence>
<dbReference type="Proteomes" id="UP001431209">
    <property type="component" value="Unassembled WGS sequence"/>
</dbReference>
<keyword evidence="4 8" id="KW-0186">Copper</keyword>
<evidence type="ECO:0000256" key="3">
    <source>
        <dbReference type="ARBA" id="ARBA00022723"/>
    </source>
</evidence>
<evidence type="ECO:0000313" key="9">
    <source>
        <dbReference type="EMBL" id="KAL0483931.1"/>
    </source>
</evidence>
<evidence type="ECO:0000256" key="8">
    <source>
        <dbReference type="PIRSR" id="PIRSR607745-1"/>
    </source>
</evidence>
<gene>
    <name evidence="9" type="ORF">AKO1_004554</name>
</gene>
<dbReference type="GO" id="GO:0005507">
    <property type="term" value="F:copper ion binding"/>
    <property type="evidence" value="ECO:0007669"/>
    <property type="project" value="InterPro"/>
</dbReference>
<evidence type="ECO:0000313" key="10">
    <source>
        <dbReference type="Proteomes" id="UP001431209"/>
    </source>
</evidence>
<reference evidence="9 10" key="1">
    <citation type="submission" date="2024-03" db="EMBL/GenBank/DDBJ databases">
        <title>The Acrasis kona genome and developmental transcriptomes reveal deep origins of eukaryotic multicellular pathways.</title>
        <authorList>
            <person name="Sheikh S."/>
            <person name="Fu C.-J."/>
            <person name="Brown M.W."/>
            <person name="Baldauf S.L."/>
        </authorList>
    </citation>
    <scope>NUCLEOTIDE SEQUENCE [LARGE SCALE GENOMIC DNA]</scope>
    <source>
        <strain evidence="9 10">ATCC MYA-3509</strain>
    </source>
</reference>
<dbReference type="GO" id="GO:0016531">
    <property type="term" value="F:copper chaperone activity"/>
    <property type="evidence" value="ECO:0007669"/>
    <property type="project" value="InterPro"/>
</dbReference>
<sequence length="107" mass="12203">MSTRDCEYTRSFLDQCIAEKKSSNDCKYQRWALDMCLGSTKKDDLVKSIEDELKQNPKTPAKKICCSCLDTKKARDACSMFNGPDSELCTYVIDAHKLCLKEEGFKI</sequence>
<keyword evidence="5" id="KW-0496">Mitochondrion</keyword>
<proteinExistence type="inferred from homology"/>
<dbReference type="PROSITE" id="PS51808">
    <property type="entry name" value="CHCH"/>
    <property type="match status" value="1"/>
</dbReference>
<name>A0AAW2Z497_9EUKA</name>
<dbReference type="InterPro" id="IPR009069">
    <property type="entry name" value="Cys_alpha_HP_mot_SF"/>
</dbReference>
<protein>
    <submittedName>
        <fullName evidence="9">Cytochrome c oxidase assembly protein subunit 17</fullName>
    </submittedName>
</protein>
<evidence type="ECO:0000256" key="5">
    <source>
        <dbReference type="ARBA" id="ARBA00023128"/>
    </source>
</evidence>
<comment type="caution">
    <text evidence="9">The sequence shown here is derived from an EMBL/GenBank/DDBJ whole genome shotgun (WGS) entry which is preliminary data.</text>
</comment>
<accession>A0AAW2Z497</accession>
<dbReference type="PANTHER" id="PTHR16719:SF0">
    <property type="entry name" value="CYTOCHROME C OXIDASE COPPER CHAPERONE"/>
    <property type="match status" value="1"/>
</dbReference>
<feature type="binding site" evidence="8">
    <location>
        <position position="65"/>
    </location>
    <ligand>
        <name>Cu cation</name>
        <dbReference type="ChEBI" id="CHEBI:23378"/>
    </ligand>
</feature>
<dbReference type="GO" id="GO:0005758">
    <property type="term" value="C:mitochondrial intermembrane space"/>
    <property type="evidence" value="ECO:0007669"/>
    <property type="project" value="UniProtKB-SubCell"/>
</dbReference>